<dbReference type="AlphaFoldDB" id="A0A4R4WP05"/>
<keyword evidence="1" id="KW-0812">Transmembrane</keyword>
<gene>
    <name evidence="2" type="ORF">E1218_27075</name>
</gene>
<feature type="transmembrane region" description="Helical" evidence="1">
    <location>
        <begin position="328"/>
        <end position="361"/>
    </location>
</feature>
<dbReference type="EMBL" id="SMKR01000143">
    <property type="protein sequence ID" value="TDD17885.1"/>
    <property type="molecule type" value="Genomic_DNA"/>
</dbReference>
<feature type="transmembrane region" description="Helical" evidence="1">
    <location>
        <begin position="475"/>
        <end position="493"/>
    </location>
</feature>
<reference evidence="2 3" key="1">
    <citation type="submission" date="2019-02" db="EMBL/GenBank/DDBJ databases">
        <title>Draft genome sequences of novel Actinobacteria.</title>
        <authorList>
            <person name="Sahin N."/>
            <person name="Ay H."/>
            <person name="Saygin H."/>
        </authorList>
    </citation>
    <scope>NUCLEOTIDE SEQUENCE [LARGE SCALE GENOMIC DNA]</scope>
    <source>
        <strain evidence="2 3">16K104</strain>
    </source>
</reference>
<keyword evidence="3" id="KW-1185">Reference proteome</keyword>
<organism evidence="2 3">
    <name type="scientific">Kribbella turkmenica</name>
    <dbReference type="NCBI Taxonomy" id="2530375"/>
    <lineage>
        <taxon>Bacteria</taxon>
        <taxon>Bacillati</taxon>
        <taxon>Actinomycetota</taxon>
        <taxon>Actinomycetes</taxon>
        <taxon>Propionibacteriales</taxon>
        <taxon>Kribbellaceae</taxon>
        <taxon>Kribbella</taxon>
    </lineage>
</organism>
<feature type="transmembrane region" description="Helical" evidence="1">
    <location>
        <begin position="237"/>
        <end position="257"/>
    </location>
</feature>
<name>A0A4R4WP05_9ACTN</name>
<feature type="transmembrane region" description="Helical" evidence="1">
    <location>
        <begin position="116"/>
        <end position="134"/>
    </location>
</feature>
<dbReference type="Proteomes" id="UP000295172">
    <property type="component" value="Unassembled WGS sequence"/>
</dbReference>
<evidence type="ECO:0000256" key="1">
    <source>
        <dbReference type="SAM" id="Phobius"/>
    </source>
</evidence>
<accession>A0A4R4WP05</accession>
<evidence type="ECO:0000313" key="2">
    <source>
        <dbReference type="EMBL" id="TDD17885.1"/>
    </source>
</evidence>
<feature type="transmembrane region" description="Helical" evidence="1">
    <location>
        <begin position="59"/>
        <end position="79"/>
    </location>
</feature>
<feature type="transmembrane region" description="Helical" evidence="1">
    <location>
        <begin position="146"/>
        <end position="167"/>
    </location>
</feature>
<dbReference type="RefSeq" id="WP_132325093.1">
    <property type="nucleotide sequence ID" value="NZ_SMKR01000143.1"/>
</dbReference>
<feature type="transmembrane region" description="Helical" evidence="1">
    <location>
        <begin position="91"/>
        <end position="110"/>
    </location>
</feature>
<feature type="transmembrane region" description="Helical" evidence="1">
    <location>
        <begin position="29"/>
        <end position="47"/>
    </location>
</feature>
<feature type="transmembrane region" description="Helical" evidence="1">
    <location>
        <begin position="499"/>
        <end position="519"/>
    </location>
</feature>
<feature type="transmembrane region" description="Helical" evidence="1">
    <location>
        <begin position="531"/>
        <end position="551"/>
    </location>
</feature>
<dbReference type="OrthoDB" id="3328598at2"/>
<feature type="transmembrane region" description="Helical" evidence="1">
    <location>
        <begin position="373"/>
        <end position="396"/>
    </location>
</feature>
<feature type="transmembrane region" description="Helical" evidence="1">
    <location>
        <begin position="571"/>
        <end position="588"/>
    </location>
</feature>
<keyword evidence="1" id="KW-1133">Transmembrane helix</keyword>
<feature type="transmembrane region" description="Helical" evidence="1">
    <location>
        <begin position="264"/>
        <end position="283"/>
    </location>
</feature>
<sequence length="788" mass="84263">MTDKRTIEPPFASTVSMTHGLGRSSRPRFVGALVWLLPAVTLYWVLAGTEVTDGDILRYSVYFAGCVVLPGVLLLRAFAPGRRTWPEDVGIGIVVGLSYELAGWALFTAAGVQDWLVLWPAAVLVVFAAVPRLRRCWRAQALDAPRLPLAWGATLSLLMSATLLMYYGTTVSTTPIPENGGNYYQDLLWHLGIVHELGRSVPPQIPQVAGETMQYHWFADAHLASAAEIAGIDPRLVLFRLWFAPIIIGLVLAVAALARQVSGAWWTAPLAVALTTVVQRVAIWKYAGGVGSSPLVFLSPSQSFGTAVSVGAAALLIGALYRGAPRRSWAIVLLVVCASAGSKPTAVPLLLGGTGLAALFLMVRNRRIPWPTVGVGVALVGVMVASMLTVAGSTAGTPLRLFGVLRAFQGYTALTGVTGAPAAGGWIIEGLRDADQQTWTWAIAILASVVVSRAVVAVAFLGLAQRRTRTDPVQWWLVGTLLTSMLGFVVVDHPGFGQFYFLGGALPFAGVAAGHVVHLAVTGRRRAARRVIIAGGLLAGAALAPAIRAFGNIDTRPVSPAEITRAVAEPMLWLATALVAGLLGWLVLRAARPQVRGLGLALLMCVAVGLALLSRPWSEWRNAADRVTGEPRQIPVPAAPLYTTDEIQAALWLERNAGRDDVVVTNTACQSRRRPGPVCDARGYLVSGVGGHRTLMEGWAYTQQSLANQGELNVGYSLLPSPWPDRVALTTKALTAPTPDLLEALRSDYGVRWVFADRRKGTVAERALDRLADRRHTQGQVIIYELTD</sequence>
<keyword evidence="1" id="KW-0472">Membrane</keyword>
<feature type="transmembrane region" description="Helical" evidence="1">
    <location>
        <begin position="408"/>
        <end position="428"/>
    </location>
</feature>
<comment type="caution">
    <text evidence="2">The sequence shown here is derived from an EMBL/GenBank/DDBJ whole genome shotgun (WGS) entry which is preliminary data.</text>
</comment>
<feature type="transmembrane region" description="Helical" evidence="1">
    <location>
        <begin position="595"/>
        <end position="613"/>
    </location>
</feature>
<feature type="transmembrane region" description="Helical" evidence="1">
    <location>
        <begin position="440"/>
        <end position="463"/>
    </location>
</feature>
<feature type="transmembrane region" description="Helical" evidence="1">
    <location>
        <begin position="303"/>
        <end position="321"/>
    </location>
</feature>
<proteinExistence type="predicted"/>
<protein>
    <submittedName>
        <fullName evidence="2">Uncharacterized protein</fullName>
    </submittedName>
</protein>
<evidence type="ECO:0000313" key="3">
    <source>
        <dbReference type="Proteomes" id="UP000295172"/>
    </source>
</evidence>